<organism evidence="7 8">
    <name type="scientific">Phaeoacremonium minimum (strain UCR-PA7)</name>
    <name type="common">Esca disease fungus</name>
    <name type="synonym">Togninia minima</name>
    <dbReference type="NCBI Taxonomy" id="1286976"/>
    <lineage>
        <taxon>Eukaryota</taxon>
        <taxon>Fungi</taxon>
        <taxon>Dikarya</taxon>
        <taxon>Ascomycota</taxon>
        <taxon>Pezizomycotina</taxon>
        <taxon>Sordariomycetes</taxon>
        <taxon>Sordariomycetidae</taxon>
        <taxon>Togniniales</taxon>
        <taxon>Togniniaceae</taxon>
        <taxon>Phaeoacremonium</taxon>
    </lineage>
</organism>
<sequence>MAPRRRQAAEEEQDEGGDVEGLQFNETLSWRAGKPIPTGELVKRLDTLSIELAELDQEWEHKDSLTKIAKELSSHQILAHKDKGVRAFAACCLVDILKICAPNAPFSPAQLKEIFNLIITSILPALQDPSHTYNNQHKYVLASLTDVKSILLLEELPNNDALFAHLFTSFFDSVSGSKAASGEQISRDVIQYMTDMLAVIIDETAALPAKVIDIIMAQFLRAAAPGAGRDKTEQGAIDENQSTLLIKEEPEAYQMARSVCNMHPDKMARYIGQYFSDVIMEASGIARSNGNRADEDSDEEEGVAGPSEADLKELRKAHLLIRELWKAAPMVLQNVIPQVDAELSADNVHLRQLATETLGDMISGIGAAGPPSPPVLDPAVYPPLKISDEAPDSRSSNPLKTPLSPHSFAQGHPAAYQNFVGRRNDKSPLIRAAWTIAAGYILSTDAGGIGLSRDDETTLVRGLGEKLNDSDEKVRLAGIKAVESFSFRDVILKLAPHGGVSKENSVLGNLADRCRDRKPNVRVDAMTLLGRLWAAATGELALGNDVVATALSGVPSRVCNAFYANDLELNVLLDTVIFECLVPLAFPPPPKKGTKGTNGSSQTQSQSGPAAYDPDAIRAERILLLVQSLDTTAKKAFFAMQARQPQFAKILATFVKQCEEFNGGVMDEEATQKTANLNRTVKYMAQFLPDGVKASQELHKFAKANDRRNYQLIKFIVSQESDFKTVHRALKELAKRIQGSQHSNVLETLLPLLYRSGYLIFNRSHLSTILEYSKSDRDGMGATALEVLNEISQRSPDLFKTHIGELCKDLVEQAPSATKENEPAAVESLKACSSYARKYPEEIPTDRSFNQTLVNYALYGQPWKAAKYAVNILLAKKDEKSLVNATDVIQKVMKDWKYDSPHFLNKLAVVSQLEVLAPKVTDTYDETILDMTVQKILKQVRSDASAKDPDWAEDSEIDEECQAKCLALKILVNRVRSVEGTARGDSVKDLQDRAKPVFKLLKTIIKNEGEFCKTKDTPKHHKSRLRLVAAQLVLKLCTERHFDDMLPPDDFNALATVTQDSHPQVRRAFIEKLQKYLVQAKLRPKFYTIIFLAAFEPAQDFKQRIETWIRSRVHHYQVSGQPVMEAIMARLLSLLAHHPDFSTDSDDLVDHARYILFYVSNVATESNLGLIFRYAERVKQTRDAINPDMSENLYVVSDLAQAVVRKWQEKKGWAFEAYGQKIGLPTGLYLALPSHEAAQEIAEKQYIPDGIDDKLDDLLRTVDRKKKRKSVDDRAEVHPPAKKAKPTVKVAKTAAQPKVAKVPAKKAAPKAKTPAKPKKAKAFSSSPVADSERRRSGRSRHAQTYIERDSSEDDEEMLDGVAEWDYEEGKDSDQEDNGPEAADDEEKEIEEVEPEAEEQLPESEEEDEPTPPPATNGRKGRNASASRAKPKPTPKPVAKAKPASKAAASGTASTTGKGRGKKAKDIYEMDID</sequence>
<feature type="region of interest" description="Disordered" evidence="6">
    <location>
        <begin position="1"/>
        <end position="22"/>
    </location>
</feature>
<feature type="region of interest" description="Disordered" evidence="6">
    <location>
        <begin position="287"/>
        <end position="308"/>
    </location>
</feature>
<keyword evidence="5" id="KW-0131">Cell cycle</keyword>
<feature type="compositionally biased region" description="Basic residues" evidence="6">
    <location>
        <begin position="1303"/>
        <end position="1321"/>
    </location>
</feature>
<keyword evidence="3" id="KW-0498">Mitosis</keyword>
<evidence type="ECO:0000313" key="7">
    <source>
        <dbReference type="EMBL" id="EOO04414.1"/>
    </source>
</evidence>
<comment type="subcellular location">
    <subcellularLocation>
        <location evidence="1">Nucleus</location>
    </subcellularLocation>
</comment>
<keyword evidence="4" id="KW-0539">Nucleus</keyword>
<reference evidence="8" key="1">
    <citation type="journal article" date="2013" name="Genome Announc.">
        <title>Draft genome sequence of the ascomycete Phaeoacremonium aleophilum strain UCR-PA7, a causal agent of the esca disease complex in grapevines.</title>
        <authorList>
            <person name="Blanco-Ulate B."/>
            <person name="Rolshausen P."/>
            <person name="Cantu D."/>
        </authorList>
    </citation>
    <scope>NUCLEOTIDE SEQUENCE [LARGE SCALE GENOMIC DNA]</scope>
    <source>
        <strain evidence="8">UCR-PA7</strain>
    </source>
</reference>
<protein>
    <submittedName>
        <fullName evidence="7">Uncharacterized protein</fullName>
    </submittedName>
</protein>
<dbReference type="PANTHER" id="PTHR12663:SF0">
    <property type="entry name" value="PRECOCIOUS DISSOCIATION OF SISTERS 5, ISOFORM A"/>
    <property type="match status" value="1"/>
</dbReference>
<feature type="compositionally biased region" description="Basic and acidic residues" evidence="6">
    <location>
        <begin position="1463"/>
        <end position="1472"/>
    </location>
</feature>
<keyword evidence="2" id="KW-0132">Cell division</keyword>
<dbReference type="CDD" id="cd19953">
    <property type="entry name" value="PDS5"/>
    <property type="match status" value="1"/>
</dbReference>
<feature type="compositionally biased region" description="Acidic residues" evidence="6">
    <location>
        <begin position="1373"/>
        <end position="1409"/>
    </location>
</feature>
<accession>R8BYQ8</accession>
<evidence type="ECO:0000256" key="6">
    <source>
        <dbReference type="SAM" id="MobiDB-lite"/>
    </source>
</evidence>
<gene>
    <name evidence="7" type="ORF">UCRPA7_88</name>
</gene>
<name>R8BYQ8_PHAM7</name>
<dbReference type="Proteomes" id="UP000014074">
    <property type="component" value="Unassembled WGS sequence"/>
</dbReference>
<dbReference type="Gene3D" id="1.25.10.10">
    <property type="entry name" value="Leucine-rich Repeat Variant"/>
    <property type="match status" value="1"/>
</dbReference>
<feature type="region of interest" description="Disordered" evidence="6">
    <location>
        <begin position="384"/>
        <end position="407"/>
    </location>
</feature>
<feature type="region of interest" description="Disordered" evidence="6">
    <location>
        <begin position="1264"/>
        <end position="1472"/>
    </location>
</feature>
<feature type="compositionally biased region" description="Low complexity" evidence="6">
    <location>
        <begin position="1287"/>
        <end position="1302"/>
    </location>
</feature>
<keyword evidence="8" id="KW-1185">Reference proteome</keyword>
<dbReference type="Pfam" id="PF20168">
    <property type="entry name" value="PDS5"/>
    <property type="match status" value="1"/>
</dbReference>
<evidence type="ECO:0000256" key="3">
    <source>
        <dbReference type="ARBA" id="ARBA00022776"/>
    </source>
</evidence>
<dbReference type="GO" id="GO:0051301">
    <property type="term" value="P:cell division"/>
    <property type="evidence" value="ECO:0007669"/>
    <property type="project" value="UniProtKB-KW"/>
</dbReference>
<feature type="compositionally biased region" description="Low complexity" evidence="6">
    <location>
        <begin position="1436"/>
        <end position="1456"/>
    </location>
</feature>
<evidence type="ECO:0000256" key="2">
    <source>
        <dbReference type="ARBA" id="ARBA00022618"/>
    </source>
</evidence>
<feature type="compositionally biased region" description="Basic and acidic residues" evidence="6">
    <location>
        <begin position="1270"/>
        <end position="1279"/>
    </location>
</feature>
<dbReference type="HOGENOM" id="CLU_002562_0_0_1"/>
<dbReference type="GO" id="GO:0000785">
    <property type="term" value="C:chromatin"/>
    <property type="evidence" value="ECO:0007669"/>
    <property type="project" value="TreeGrafter"/>
</dbReference>
<dbReference type="PANTHER" id="PTHR12663">
    <property type="entry name" value="ANDROGEN INDUCED INHIBITOR OF PROLIFERATION AS3 / PDS5-RELATED"/>
    <property type="match status" value="1"/>
</dbReference>
<dbReference type="InterPro" id="IPR011989">
    <property type="entry name" value="ARM-like"/>
</dbReference>
<dbReference type="eggNOG" id="KOG1525">
    <property type="taxonomic scope" value="Eukaryota"/>
</dbReference>
<dbReference type="OrthoDB" id="200660at2759"/>
<evidence type="ECO:0000256" key="4">
    <source>
        <dbReference type="ARBA" id="ARBA00023242"/>
    </source>
</evidence>
<dbReference type="KEGG" id="tmn:UCRPA7_88"/>
<dbReference type="InterPro" id="IPR039776">
    <property type="entry name" value="Pds5"/>
</dbReference>
<evidence type="ECO:0000256" key="5">
    <source>
        <dbReference type="ARBA" id="ARBA00023306"/>
    </source>
</evidence>
<dbReference type="GO" id="GO:0007064">
    <property type="term" value="P:mitotic sister chromatid cohesion"/>
    <property type="evidence" value="ECO:0007669"/>
    <property type="project" value="InterPro"/>
</dbReference>
<feature type="region of interest" description="Disordered" evidence="6">
    <location>
        <begin position="590"/>
        <end position="611"/>
    </location>
</feature>
<dbReference type="GO" id="GO:0005634">
    <property type="term" value="C:nucleus"/>
    <property type="evidence" value="ECO:0007669"/>
    <property type="project" value="UniProtKB-SubCell"/>
</dbReference>
<feature type="compositionally biased region" description="Acidic residues" evidence="6">
    <location>
        <begin position="1350"/>
        <end position="1366"/>
    </location>
</feature>
<feature type="compositionally biased region" description="Low complexity" evidence="6">
    <location>
        <begin position="595"/>
        <end position="609"/>
    </location>
</feature>
<dbReference type="EMBL" id="KB932776">
    <property type="protein sequence ID" value="EOO04414.1"/>
    <property type="molecule type" value="Genomic_DNA"/>
</dbReference>
<dbReference type="SUPFAM" id="SSF48371">
    <property type="entry name" value="ARM repeat"/>
    <property type="match status" value="1"/>
</dbReference>
<dbReference type="RefSeq" id="XP_007910877.1">
    <property type="nucleotide sequence ID" value="XM_007912686.1"/>
</dbReference>
<evidence type="ECO:0000313" key="8">
    <source>
        <dbReference type="Proteomes" id="UP000014074"/>
    </source>
</evidence>
<dbReference type="GO" id="GO:0006281">
    <property type="term" value="P:DNA repair"/>
    <property type="evidence" value="ECO:0007669"/>
    <property type="project" value="TreeGrafter"/>
</dbReference>
<dbReference type="InterPro" id="IPR016024">
    <property type="entry name" value="ARM-type_fold"/>
</dbReference>
<evidence type="ECO:0000256" key="1">
    <source>
        <dbReference type="ARBA" id="ARBA00004123"/>
    </source>
</evidence>
<proteinExistence type="predicted"/>
<dbReference type="GeneID" id="19329686"/>